<dbReference type="GO" id="GO:0003677">
    <property type="term" value="F:DNA binding"/>
    <property type="evidence" value="ECO:0007669"/>
    <property type="project" value="InterPro"/>
</dbReference>
<dbReference type="AlphaFoldDB" id="A0A1X6YBD0"/>
<dbReference type="GO" id="GO:0003887">
    <property type="term" value="F:DNA-directed DNA polymerase activity"/>
    <property type="evidence" value="ECO:0007669"/>
    <property type="project" value="InterPro"/>
</dbReference>
<dbReference type="GO" id="GO:0006260">
    <property type="term" value="P:DNA replication"/>
    <property type="evidence" value="ECO:0007669"/>
    <property type="project" value="InterPro"/>
</dbReference>
<dbReference type="Pfam" id="PF04364">
    <property type="entry name" value="DNA_pol3_chi"/>
    <property type="match status" value="1"/>
</dbReference>
<sequence length="153" mass="16582">MGAAYFYHLTRKPLEATLPVLLEKALGAGLRVAVRGTDQARLNWLDEKLWLGPEEGFLPHGLSGGSHDTDQPILLTTEQQASNLAQCVMIIDGAEVSADEVSALERVCILFDGNDPEALNVARGQWKALTVAGCSAQYWSEESGNWQKKAESG</sequence>
<organism evidence="1 2">
    <name type="scientific">Roseovarius albus</name>
    <dbReference type="NCBI Taxonomy" id="1247867"/>
    <lineage>
        <taxon>Bacteria</taxon>
        <taxon>Pseudomonadati</taxon>
        <taxon>Pseudomonadota</taxon>
        <taxon>Alphaproteobacteria</taxon>
        <taxon>Rhodobacterales</taxon>
        <taxon>Roseobacteraceae</taxon>
        <taxon>Roseovarius</taxon>
    </lineage>
</organism>
<evidence type="ECO:0000313" key="2">
    <source>
        <dbReference type="Proteomes" id="UP000193061"/>
    </source>
</evidence>
<dbReference type="Proteomes" id="UP000193061">
    <property type="component" value="Unassembled WGS sequence"/>
</dbReference>
<dbReference type="GO" id="GO:0032298">
    <property type="term" value="P:positive regulation of DNA-templated DNA replication initiation"/>
    <property type="evidence" value="ECO:0007669"/>
    <property type="project" value="TreeGrafter"/>
</dbReference>
<dbReference type="RefSeq" id="WP_085803989.1">
    <property type="nucleotide sequence ID" value="NZ_FWFX01000001.1"/>
</dbReference>
<proteinExistence type="predicted"/>
<dbReference type="InterPro" id="IPR036768">
    <property type="entry name" value="PolIII_chi_sf"/>
</dbReference>
<name>A0A1X6YBD0_9RHOB</name>
<dbReference type="OrthoDB" id="9795973at2"/>
<dbReference type="EMBL" id="FWFX01000001">
    <property type="protein sequence ID" value="SLN16253.1"/>
    <property type="molecule type" value="Genomic_DNA"/>
</dbReference>
<dbReference type="NCBIfam" id="NF004347">
    <property type="entry name" value="PRK05728.1-4"/>
    <property type="match status" value="1"/>
</dbReference>
<dbReference type="InterPro" id="IPR007459">
    <property type="entry name" value="DNA_pol3_chi"/>
</dbReference>
<accession>A0A1X6YBD0</accession>
<keyword evidence="2" id="KW-1185">Reference proteome</keyword>
<reference evidence="1 2" key="1">
    <citation type="submission" date="2017-03" db="EMBL/GenBank/DDBJ databases">
        <authorList>
            <person name="Afonso C.L."/>
            <person name="Miller P.J."/>
            <person name="Scott M.A."/>
            <person name="Spackman E."/>
            <person name="Goraichik I."/>
            <person name="Dimitrov K.M."/>
            <person name="Suarez D.L."/>
            <person name="Swayne D.E."/>
        </authorList>
    </citation>
    <scope>NUCLEOTIDE SEQUENCE [LARGE SCALE GENOMIC DNA]</scope>
    <source>
        <strain evidence="1 2">CECT 7450</strain>
    </source>
</reference>
<dbReference type="SUPFAM" id="SSF102400">
    <property type="entry name" value="DNA polymerase III chi subunit"/>
    <property type="match status" value="1"/>
</dbReference>
<dbReference type="Gene3D" id="3.40.50.10110">
    <property type="entry name" value="DNA polymerase III subunit chi"/>
    <property type="match status" value="1"/>
</dbReference>
<gene>
    <name evidence="1" type="ORF">ROA7450_00418</name>
</gene>
<protein>
    <submittedName>
        <fullName evidence="1">DNA polymerase III subunit chi</fullName>
    </submittedName>
</protein>
<dbReference type="PANTHER" id="PTHR38767:SF1">
    <property type="entry name" value="DNA POLYMERASE III SUBUNIT CHI"/>
    <property type="match status" value="1"/>
</dbReference>
<evidence type="ECO:0000313" key="1">
    <source>
        <dbReference type="EMBL" id="SLN16253.1"/>
    </source>
</evidence>
<dbReference type="PANTHER" id="PTHR38767">
    <property type="entry name" value="DNA POLYMERASE III SUBUNIT CHI"/>
    <property type="match status" value="1"/>
</dbReference>